<keyword evidence="4" id="KW-1185">Reference proteome</keyword>
<evidence type="ECO:0000256" key="1">
    <source>
        <dbReference type="SAM" id="MobiDB-lite"/>
    </source>
</evidence>
<feature type="chain" id="PRO_5018100133" evidence="2">
    <location>
        <begin position="19"/>
        <end position="366"/>
    </location>
</feature>
<feature type="compositionally biased region" description="Basic and acidic residues" evidence="1">
    <location>
        <begin position="168"/>
        <end position="184"/>
    </location>
</feature>
<feature type="compositionally biased region" description="Polar residues" evidence="1">
    <location>
        <begin position="53"/>
        <end position="71"/>
    </location>
</feature>
<name>A0A3N4I938_ASCIM</name>
<reference evidence="3 4" key="1">
    <citation type="journal article" date="2018" name="Nat. Ecol. Evol.">
        <title>Pezizomycetes genomes reveal the molecular basis of ectomycorrhizal truffle lifestyle.</title>
        <authorList>
            <person name="Murat C."/>
            <person name="Payen T."/>
            <person name="Noel B."/>
            <person name="Kuo A."/>
            <person name="Morin E."/>
            <person name="Chen J."/>
            <person name="Kohler A."/>
            <person name="Krizsan K."/>
            <person name="Balestrini R."/>
            <person name="Da Silva C."/>
            <person name="Montanini B."/>
            <person name="Hainaut M."/>
            <person name="Levati E."/>
            <person name="Barry K.W."/>
            <person name="Belfiori B."/>
            <person name="Cichocki N."/>
            <person name="Clum A."/>
            <person name="Dockter R.B."/>
            <person name="Fauchery L."/>
            <person name="Guy J."/>
            <person name="Iotti M."/>
            <person name="Le Tacon F."/>
            <person name="Lindquist E.A."/>
            <person name="Lipzen A."/>
            <person name="Malagnac F."/>
            <person name="Mello A."/>
            <person name="Molinier V."/>
            <person name="Miyauchi S."/>
            <person name="Poulain J."/>
            <person name="Riccioni C."/>
            <person name="Rubini A."/>
            <person name="Sitrit Y."/>
            <person name="Splivallo R."/>
            <person name="Traeger S."/>
            <person name="Wang M."/>
            <person name="Zifcakova L."/>
            <person name="Wipf D."/>
            <person name="Zambonelli A."/>
            <person name="Paolocci F."/>
            <person name="Nowrousian M."/>
            <person name="Ottonello S."/>
            <person name="Baldrian P."/>
            <person name="Spatafora J.W."/>
            <person name="Henrissat B."/>
            <person name="Nagy L.G."/>
            <person name="Aury J.M."/>
            <person name="Wincker P."/>
            <person name="Grigoriev I.V."/>
            <person name="Bonfante P."/>
            <person name="Martin F.M."/>
        </authorList>
    </citation>
    <scope>NUCLEOTIDE SEQUENCE [LARGE SCALE GENOMIC DNA]</scope>
    <source>
        <strain evidence="3 4">RN42</strain>
    </source>
</reference>
<gene>
    <name evidence="3" type="ORF">BJ508DRAFT_86367</name>
</gene>
<dbReference type="AlphaFoldDB" id="A0A3N4I938"/>
<dbReference type="EMBL" id="ML119670">
    <property type="protein sequence ID" value="RPA82603.1"/>
    <property type="molecule type" value="Genomic_DNA"/>
</dbReference>
<feature type="region of interest" description="Disordered" evidence="1">
    <location>
        <begin position="22"/>
        <end position="244"/>
    </location>
</feature>
<keyword evidence="2" id="KW-0732">Signal</keyword>
<feature type="compositionally biased region" description="Polar residues" evidence="1">
    <location>
        <begin position="158"/>
        <end position="167"/>
    </location>
</feature>
<evidence type="ECO:0000313" key="4">
    <source>
        <dbReference type="Proteomes" id="UP000275078"/>
    </source>
</evidence>
<feature type="signal peptide" evidence="2">
    <location>
        <begin position="1"/>
        <end position="18"/>
    </location>
</feature>
<evidence type="ECO:0000256" key="2">
    <source>
        <dbReference type="SAM" id="SignalP"/>
    </source>
</evidence>
<organism evidence="3 4">
    <name type="scientific">Ascobolus immersus RN42</name>
    <dbReference type="NCBI Taxonomy" id="1160509"/>
    <lineage>
        <taxon>Eukaryota</taxon>
        <taxon>Fungi</taxon>
        <taxon>Dikarya</taxon>
        <taxon>Ascomycota</taxon>
        <taxon>Pezizomycotina</taxon>
        <taxon>Pezizomycetes</taxon>
        <taxon>Pezizales</taxon>
        <taxon>Ascobolaceae</taxon>
        <taxon>Ascobolus</taxon>
    </lineage>
</organism>
<proteinExistence type="predicted"/>
<protein>
    <submittedName>
        <fullName evidence="3">Uncharacterized protein</fullName>
    </submittedName>
</protein>
<sequence>MHHPLLLLALTTLATSLAIPTDPSSASTLAATPPKFTTSPPPKEWFAIEPTPGLNNPNEPNKFIDQSSTKAPRSHNGPPKFHPSIKPPTSGEGFNIPKGPNMKRSTAPPSPVKFIPSIKPPGEGFYFPKPKNPSRRSAEPVPQKGKEWFAVEPGSGMHNPNNPNFQDQWKRSAEPAPQRGKEWFAVEPTPGLNNPNKPKPGDQWKRSAEPAPQRGKEWFGVEPSLGLTDPNHPERPPSPMKRSLDKRTVCDALKPYPAVSKDAKAALEKFSGNSGLPCGVGKTSGCQRMFHFGTAGLYLCAEASYTVGCKEVADMVSHIIESCASSEGKTLGSAEVIGGKMRNAKGEWVKAEGRVMVMEVEALEKE</sequence>
<dbReference type="PRINTS" id="PR01217">
    <property type="entry name" value="PRICHEXTENSN"/>
</dbReference>
<dbReference type="Proteomes" id="UP000275078">
    <property type="component" value="Unassembled WGS sequence"/>
</dbReference>
<evidence type="ECO:0000313" key="3">
    <source>
        <dbReference type="EMBL" id="RPA82603.1"/>
    </source>
</evidence>
<accession>A0A3N4I938</accession>
<feature type="compositionally biased region" description="Basic and acidic residues" evidence="1">
    <location>
        <begin position="199"/>
        <end position="219"/>
    </location>
</feature>